<dbReference type="Proteomes" id="UP000298416">
    <property type="component" value="Unassembled WGS sequence"/>
</dbReference>
<dbReference type="InterPro" id="IPR036561">
    <property type="entry name" value="MAM33_sf"/>
</dbReference>
<proteinExistence type="predicted"/>
<evidence type="ECO:0000313" key="1">
    <source>
        <dbReference type="EMBL" id="KAG6423014.1"/>
    </source>
</evidence>
<evidence type="ECO:0000313" key="2">
    <source>
        <dbReference type="Proteomes" id="UP000298416"/>
    </source>
</evidence>
<dbReference type="PANTHER" id="PTHR10826">
    <property type="entry name" value="COMPLEMENT COMPONENT 1"/>
    <property type="match status" value="1"/>
</dbReference>
<dbReference type="OrthoDB" id="888044at2759"/>
<sequence length="199" mass="22355">MLRLVSTSAVASRFFSTVAGRSKLIGAINSEIKAIELDIMKRRGVPGDLPFTIEDDDKYCHVMLTRELGPEKIEVTVNPAHDDGDGDPQFVRINVSICKEDKGTLDVGADVSSDEILVDKIAFSEANSYNPSLRLKLEGELQDAMSNFVKVRGIEISSVGFLYNYMLEKRKRWPTIWVAPTKPHEIADLKNLHEFVEDW</sequence>
<keyword evidence="2" id="KW-1185">Reference proteome</keyword>
<dbReference type="GO" id="GO:0005759">
    <property type="term" value="C:mitochondrial matrix"/>
    <property type="evidence" value="ECO:0007669"/>
    <property type="project" value="InterPro"/>
</dbReference>
<name>A0A8X9A111_SALSN</name>
<dbReference type="Pfam" id="PF02330">
    <property type="entry name" value="MAM33"/>
    <property type="match status" value="1"/>
</dbReference>
<dbReference type="AlphaFoldDB" id="A0A8X9A111"/>
<accession>A0A8X9A111</accession>
<reference evidence="1" key="1">
    <citation type="submission" date="2018-01" db="EMBL/GenBank/DDBJ databases">
        <authorList>
            <person name="Mao J.F."/>
        </authorList>
    </citation>
    <scope>NUCLEOTIDE SEQUENCE</scope>
    <source>
        <strain evidence="1">Huo1</strain>
        <tissue evidence="1">Leaf</tissue>
    </source>
</reference>
<protein>
    <submittedName>
        <fullName evidence="1">Uncharacterized protein</fullName>
    </submittedName>
</protein>
<dbReference type="SUPFAM" id="SSF54529">
    <property type="entry name" value="Mitochondrial glycoprotein MAM33-like"/>
    <property type="match status" value="1"/>
</dbReference>
<gene>
    <name evidence="1" type="ORF">SASPL_113397</name>
</gene>
<reference evidence="1" key="2">
    <citation type="submission" date="2020-08" db="EMBL/GenBank/DDBJ databases">
        <title>Plant Genome Project.</title>
        <authorList>
            <person name="Zhang R.-G."/>
        </authorList>
    </citation>
    <scope>NUCLEOTIDE SEQUENCE</scope>
    <source>
        <strain evidence="1">Huo1</strain>
        <tissue evidence="1">Leaf</tissue>
    </source>
</reference>
<dbReference type="EMBL" id="PNBA02000005">
    <property type="protein sequence ID" value="KAG6423014.1"/>
    <property type="molecule type" value="Genomic_DNA"/>
</dbReference>
<dbReference type="InterPro" id="IPR003428">
    <property type="entry name" value="MAM33"/>
</dbReference>
<organism evidence="1">
    <name type="scientific">Salvia splendens</name>
    <name type="common">Scarlet sage</name>
    <dbReference type="NCBI Taxonomy" id="180675"/>
    <lineage>
        <taxon>Eukaryota</taxon>
        <taxon>Viridiplantae</taxon>
        <taxon>Streptophyta</taxon>
        <taxon>Embryophyta</taxon>
        <taxon>Tracheophyta</taxon>
        <taxon>Spermatophyta</taxon>
        <taxon>Magnoliopsida</taxon>
        <taxon>eudicotyledons</taxon>
        <taxon>Gunneridae</taxon>
        <taxon>Pentapetalae</taxon>
        <taxon>asterids</taxon>
        <taxon>lamiids</taxon>
        <taxon>Lamiales</taxon>
        <taxon>Lamiaceae</taxon>
        <taxon>Nepetoideae</taxon>
        <taxon>Mentheae</taxon>
        <taxon>Salviinae</taxon>
        <taxon>Salvia</taxon>
        <taxon>Salvia subgen. Calosphace</taxon>
        <taxon>core Calosphace</taxon>
    </lineage>
</organism>
<dbReference type="PANTHER" id="PTHR10826:SF41">
    <property type="entry name" value="MITOCHONDRIAL GLYCOPROTEIN FAMILY PROTEIN"/>
    <property type="match status" value="1"/>
</dbReference>
<dbReference type="Gene3D" id="3.10.280.10">
    <property type="entry name" value="Mitochondrial glycoprotein"/>
    <property type="match status" value="1"/>
</dbReference>
<comment type="caution">
    <text evidence="1">The sequence shown here is derived from an EMBL/GenBank/DDBJ whole genome shotgun (WGS) entry which is preliminary data.</text>
</comment>